<dbReference type="Ensembl" id="ENSMFAT00000094040.1">
    <property type="protein sequence ID" value="ENSMFAP00000049559.1"/>
    <property type="gene ID" value="ENSMFAG00000045870.2"/>
</dbReference>
<accession>A0A7N9CDM8</accession>
<protein>
    <recommendedName>
        <fullName evidence="5">Sulfotransferase</fullName>
        <ecNumber evidence="5">2.8.2.-</ecNumber>
    </recommendedName>
</protein>
<dbReference type="PANTHER" id="PTHR11783">
    <property type="entry name" value="SULFOTRANSFERASE SULT"/>
    <property type="match status" value="1"/>
</dbReference>
<dbReference type="EC" id="2.8.2.-" evidence="5"/>
<feature type="compositionally biased region" description="Polar residues" evidence="6">
    <location>
        <begin position="255"/>
        <end position="264"/>
    </location>
</feature>
<dbReference type="Bgee" id="ENSMFAG00000045870">
    <property type="expression patterns" value="Expressed in liver and 6 other cell types or tissues"/>
</dbReference>
<proteinExistence type="inferred from homology"/>
<keyword evidence="9" id="KW-1185">Reference proteome</keyword>
<dbReference type="Pfam" id="PF00685">
    <property type="entry name" value="Sulfotransfer_1"/>
    <property type="match status" value="1"/>
</dbReference>
<evidence type="ECO:0000313" key="9">
    <source>
        <dbReference type="Proteomes" id="UP000233100"/>
    </source>
</evidence>
<feature type="compositionally biased region" description="Low complexity" evidence="6">
    <location>
        <begin position="234"/>
        <end position="250"/>
    </location>
</feature>
<reference evidence="8" key="3">
    <citation type="submission" date="2025-09" db="UniProtKB">
        <authorList>
            <consortium name="Ensembl"/>
        </authorList>
    </citation>
    <scope>IDENTIFICATION</scope>
</reference>
<evidence type="ECO:0000313" key="8">
    <source>
        <dbReference type="Ensembl" id="ENSMFAP00000049559.1"/>
    </source>
</evidence>
<dbReference type="Proteomes" id="UP000233100">
    <property type="component" value="Chromosome 20"/>
</dbReference>
<dbReference type="SUPFAM" id="SSF52540">
    <property type="entry name" value="P-loop containing nucleoside triphosphate hydrolases"/>
    <property type="match status" value="1"/>
</dbReference>
<evidence type="ECO:0000259" key="7">
    <source>
        <dbReference type="Pfam" id="PF00685"/>
    </source>
</evidence>
<evidence type="ECO:0000256" key="1">
    <source>
        <dbReference type="ARBA" id="ARBA00004496"/>
    </source>
</evidence>
<dbReference type="FunFam" id="3.40.50.300:FF:000433">
    <property type="entry name" value="Estrogen sulfotransferase"/>
    <property type="match status" value="1"/>
</dbReference>
<organism evidence="8 9">
    <name type="scientific">Macaca fascicularis</name>
    <name type="common">Crab-eating macaque</name>
    <name type="synonym">Cynomolgus monkey</name>
    <dbReference type="NCBI Taxonomy" id="9541"/>
    <lineage>
        <taxon>Eukaryota</taxon>
        <taxon>Metazoa</taxon>
        <taxon>Chordata</taxon>
        <taxon>Craniata</taxon>
        <taxon>Vertebrata</taxon>
        <taxon>Euteleostomi</taxon>
        <taxon>Mammalia</taxon>
        <taxon>Eutheria</taxon>
        <taxon>Euarchontoglires</taxon>
        <taxon>Primates</taxon>
        <taxon>Haplorrhini</taxon>
        <taxon>Catarrhini</taxon>
        <taxon>Cercopithecidae</taxon>
        <taxon>Cercopithecinae</taxon>
        <taxon>Macaca</taxon>
    </lineage>
</organism>
<comment type="subcellular location">
    <subcellularLocation>
        <location evidence="1">Cytoplasm</location>
    </subcellularLocation>
</comment>
<dbReference type="Gene3D" id="3.40.50.300">
    <property type="entry name" value="P-loop containing nucleotide triphosphate hydrolases"/>
    <property type="match status" value="1"/>
</dbReference>
<dbReference type="GO" id="GO:0005829">
    <property type="term" value="C:cytosol"/>
    <property type="evidence" value="ECO:0007669"/>
    <property type="project" value="UniProtKB-ARBA"/>
</dbReference>
<dbReference type="GO" id="GO:0008146">
    <property type="term" value="F:sulfotransferase activity"/>
    <property type="evidence" value="ECO:0007669"/>
    <property type="project" value="InterPro"/>
</dbReference>
<keyword evidence="3" id="KW-0963">Cytoplasm</keyword>
<reference evidence="8 9" key="1">
    <citation type="submission" date="2013-03" db="EMBL/GenBank/DDBJ databases">
        <authorList>
            <person name="Warren W."/>
            <person name="Wilson R.K."/>
        </authorList>
    </citation>
    <scope>NUCLEOTIDE SEQUENCE</scope>
</reference>
<reference evidence="8" key="2">
    <citation type="submission" date="2025-08" db="UniProtKB">
        <authorList>
            <consortium name="Ensembl"/>
        </authorList>
    </citation>
    <scope>IDENTIFICATION</scope>
</reference>
<evidence type="ECO:0000256" key="6">
    <source>
        <dbReference type="SAM" id="MobiDB-lite"/>
    </source>
</evidence>
<keyword evidence="4 5" id="KW-0808">Transferase</keyword>
<feature type="domain" description="Sulfotransferase" evidence="7">
    <location>
        <begin position="287"/>
        <end position="498"/>
    </location>
</feature>
<evidence type="ECO:0000256" key="3">
    <source>
        <dbReference type="ARBA" id="ARBA00022490"/>
    </source>
</evidence>
<evidence type="ECO:0000256" key="4">
    <source>
        <dbReference type="ARBA" id="ARBA00022679"/>
    </source>
</evidence>
<dbReference type="GeneTree" id="ENSGT00940000163450"/>
<dbReference type="AlphaFoldDB" id="A0A7N9CDM8"/>
<feature type="region of interest" description="Disordered" evidence="6">
    <location>
        <begin position="217"/>
        <end position="287"/>
    </location>
</feature>
<evidence type="ECO:0000256" key="5">
    <source>
        <dbReference type="RuleBase" id="RU361155"/>
    </source>
</evidence>
<dbReference type="InterPro" id="IPR000863">
    <property type="entry name" value="Sulfotransferase_dom"/>
</dbReference>
<dbReference type="InterPro" id="IPR027417">
    <property type="entry name" value="P-loop_NTPase"/>
</dbReference>
<evidence type="ECO:0000256" key="2">
    <source>
        <dbReference type="ARBA" id="ARBA00005771"/>
    </source>
</evidence>
<sequence length="573" mass="63553">MFRGLRATQRVAGRDPGLRWLVSHVNRSMRGQEPQTQGRSFPPQSWFSWGSRKEAAEASWLPGQGDCSVLVLSCSMYPCSAPLLPLHSAHIHHSRLALWSESGVHGLLGACGLHWARTPGALKTGQSRQVGDLSRACLSHLSPPIPPLSCLGQLEKACLLACLAGAGQEPCENSKTKTKTTHKNKPTIGPFPLSLFCFLLTKPSRGFGDHSKLVSSWHTKEGNGEAPPPPILPLPSRSKSKSGPSSRSLPHWTYKTLSTDNTPAFPTLHPHSATADGEGTGQVPDSSGTTWVSQILDMIYQGGDLEKCHRAPIFMRVPFLEFKVPGIPSGMETLKDTPAPRLLKTHLPLALLPQTLLDQKVKVVYVARNAKDVAVSYYHFYHMAKVHPEPGTWDSFLEKFMAGEVSYGSWYQHVQEWWELSHTHPVLYLFYEDMKENPKREIRKILEFVGRSLPEETVDLMVQHTSFKEMKKNPMANYTTVPQEFMDRSMSPFMRKGGCRPARGFGAGGSTGWSLPIGTRGLPWDETSAFLSAFLPQAWLGTGKPPSPWRRMSASMRTMWRRWQAAASASALS</sequence>
<comment type="similarity">
    <text evidence="2 5">Belongs to the sulfotransferase 1 family.</text>
</comment>
<name>A0A7N9CDM8_MACFA</name>